<dbReference type="Proteomes" id="UP000735302">
    <property type="component" value="Unassembled WGS sequence"/>
</dbReference>
<dbReference type="EMBL" id="BLXT01005191">
    <property type="protein sequence ID" value="GFO20688.1"/>
    <property type="molecule type" value="Genomic_DNA"/>
</dbReference>
<evidence type="ECO:0000313" key="1">
    <source>
        <dbReference type="EMBL" id="GFO20688.1"/>
    </source>
</evidence>
<comment type="caution">
    <text evidence="1">The sequence shown here is derived from an EMBL/GenBank/DDBJ whole genome shotgun (WGS) entry which is preliminary data.</text>
</comment>
<evidence type="ECO:0000313" key="2">
    <source>
        <dbReference type="Proteomes" id="UP000735302"/>
    </source>
</evidence>
<reference evidence="1 2" key="1">
    <citation type="journal article" date="2021" name="Elife">
        <title>Chloroplast acquisition without the gene transfer in kleptoplastic sea slugs, Plakobranchus ocellatus.</title>
        <authorList>
            <person name="Maeda T."/>
            <person name="Takahashi S."/>
            <person name="Yoshida T."/>
            <person name="Shimamura S."/>
            <person name="Takaki Y."/>
            <person name="Nagai Y."/>
            <person name="Toyoda A."/>
            <person name="Suzuki Y."/>
            <person name="Arimoto A."/>
            <person name="Ishii H."/>
            <person name="Satoh N."/>
            <person name="Nishiyama T."/>
            <person name="Hasebe M."/>
            <person name="Maruyama T."/>
            <person name="Minagawa J."/>
            <person name="Obokata J."/>
            <person name="Shigenobu S."/>
        </authorList>
    </citation>
    <scope>NUCLEOTIDE SEQUENCE [LARGE SCALE GENOMIC DNA]</scope>
</reference>
<name>A0AAV4BNI5_9GAST</name>
<proteinExistence type="predicted"/>
<sequence length="80" mass="9275">METRRHLVCWKHKQQASDQTRADVMAPPALPPCGLLIIAFTTTEAEVNRRHLLCRKEISEKHRIRNGESRLWPCTEAGRK</sequence>
<organism evidence="1 2">
    <name type="scientific">Plakobranchus ocellatus</name>
    <dbReference type="NCBI Taxonomy" id="259542"/>
    <lineage>
        <taxon>Eukaryota</taxon>
        <taxon>Metazoa</taxon>
        <taxon>Spiralia</taxon>
        <taxon>Lophotrochozoa</taxon>
        <taxon>Mollusca</taxon>
        <taxon>Gastropoda</taxon>
        <taxon>Heterobranchia</taxon>
        <taxon>Euthyneura</taxon>
        <taxon>Panpulmonata</taxon>
        <taxon>Sacoglossa</taxon>
        <taxon>Placobranchoidea</taxon>
        <taxon>Plakobranchidae</taxon>
        <taxon>Plakobranchus</taxon>
    </lineage>
</organism>
<protein>
    <submittedName>
        <fullName evidence="1">Uncharacterized protein</fullName>
    </submittedName>
</protein>
<gene>
    <name evidence="1" type="ORF">PoB_004719300</name>
</gene>
<dbReference type="AlphaFoldDB" id="A0AAV4BNI5"/>
<accession>A0AAV4BNI5</accession>
<keyword evidence="2" id="KW-1185">Reference proteome</keyword>